<evidence type="ECO:0000256" key="3">
    <source>
        <dbReference type="ARBA" id="ARBA00012513"/>
    </source>
</evidence>
<name>A0A2H4SGI1_CORMI</name>
<evidence type="ECO:0000256" key="5">
    <source>
        <dbReference type="ARBA" id="ARBA00019973"/>
    </source>
</evidence>
<comment type="subunit">
    <text evidence="2">Component of the EKC/KEOPS complex composed of at least BUD32, CGI121, GON7, KAE1 and PCC1; the whole complex dimerizes.</text>
</comment>
<dbReference type="GO" id="GO:0004674">
    <property type="term" value="F:protein serine/threonine kinase activity"/>
    <property type="evidence" value="ECO:0007669"/>
    <property type="project" value="UniProtKB-EC"/>
</dbReference>
<comment type="function">
    <text evidence="1">Component of the EKC/KEOPS complex that is required for the formation of a threonylcarbamoyl group on adenosine at position 37 (t(6)A37) in tRNAs that read codons beginning with adenine. The complex is probably involved in the transfer of the threonylcarbamoyl moiety of threonylcarbamoyl-AMP (TC-AMP) to the N6 group of A37. BUD32 has ATPase activity in the context of the EKC/KEOPS complex and likely plays a supporting role to the catalytic subunit KAE1. The EKC/KEOPS complex also promotes both telomere uncapping and telomere elongation. The complex is required for efficient recruitment of transcriptional coactivators.</text>
</comment>
<dbReference type="PANTHER" id="PTHR38248:SF2">
    <property type="entry name" value="FUNK1 11"/>
    <property type="match status" value="1"/>
</dbReference>
<dbReference type="VEuPathDB" id="FungiDB:A9K55_009336"/>
<accession>A0A2H4SGI1</accession>
<dbReference type="EMBL" id="CP023324">
    <property type="protein sequence ID" value="ATY62220.1"/>
    <property type="molecule type" value="Genomic_DNA"/>
</dbReference>
<dbReference type="Proteomes" id="UP000323067">
    <property type="component" value="Chromosome vii"/>
</dbReference>
<dbReference type="AlphaFoldDB" id="A0A2H4SGI1"/>
<evidence type="ECO:0000256" key="8">
    <source>
        <dbReference type="ARBA" id="ARBA00047899"/>
    </source>
</evidence>
<dbReference type="PROSITE" id="PS00109">
    <property type="entry name" value="PROTEIN_KINASE_TYR"/>
    <property type="match status" value="1"/>
</dbReference>
<comment type="catalytic activity">
    <reaction evidence="9">
        <text>L-seryl-[protein] + ATP = O-phospho-L-seryl-[protein] + ADP + H(+)</text>
        <dbReference type="Rhea" id="RHEA:17989"/>
        <dbReference type="Rhea" id="RHEA-COMP:9863"/>
        <dbReference type="Rhea" id="RHEA-COMP:11604"/>
        <dbReference type="ChEBI" id="CHEBI:15378"/>
        <dbReference type="ChEBI" id="CHEBI:29999"/>
        <dbReference type="ChEBI" id="CHEBI:30616"/>
        <dbReference type="ChEBI" id="CHEBI:83421"/>
        <dbReference type="ChEBI" id="CHEBI:456216"/>
        <dbReference type="EC" id="2.7.11.1"/>
    </reaction>
</comment>
<dbReference type="Gene3D" id="1.10.510.10">
    <property type="entry name" value="Transferase(Phosphotransferase) domain 1"/>
    <property type="match status" value="1"/>
</dbReference>
<feature type="domain" description="Protein kinase" evidence="10">
    <location>
        <begin position="369"/>
        <end position="735"/>
    </location>
</feature>
<comment type="catalytic activity">
    <reaction evidence="8">
        <text>L-threonyl-[protein] + ATP = O-phospho-L-threonyl-[protein] + ADP + H(+)</text>
        <dbReference type="Rhea" id="RHEA:46608"/>
        <dbReference type="Rhea" id="RHEA-COMP:11060"/>
        <dbReference type="Rhea" id="RHEA-COMP:11605"/>
        <dbReference type="ChEBI" id="CHEBI:15378"/>
        <dbReference type="ChEBI" id="CHEBI:30013"/>
        <dbReference type="ChEBI" id="CHEBI:30616"/>
        <dbReference type="ChEBI" id="CHEBI:61977"/>
        <dbReference type="ChEBI" id="CHEBI:456216"/>
        <dbReference type="EC" id="2.7.11.1"/>
    </reaction>
</comment>
<evidence type="ECO:0000313" key="11">
    <source>
        <dbReference type="EMBL" id="ATY62220.1"/>
    </source>
</evidence>
<reference evidence="11 12" key="1">
    <citation type="journal article" date="2017" name="BMC Genomics">
        <title>Chromosome level assembly and secondary metabolite potential of the parasitic fungus Cordyceps militaris.</title>
        <authorList>
            <person name="Kramer G.J."/>
            <person name="Nodwell J.R."/>
        </authorList>
    </citation>
    <scope>NUCLEOTIDE SEQUENCE [LARGE SCALE GENOMIC DNA]</scope>
    <source>
        <strain evidence="11 12">ATCC 34164</strain>
    </source>
</reference>
<dbReference type="InterPro" id="IPR008266">
    <property type="entry name" value="Tyr_kinase_AS"/>
</dbReference>
<evidence type="ECO:0000256" key="6">
    <source>
        <dbReference type="ARBA" id="ARBA00030980"/>
    </source>
</evidence>
<gene>
    <name evidence="11" type="ORF">A9K55_009336</name>
</gene>
<keyword evidence="11" id="KW-0418">Kinase</keyword>
<sequence length="735" mass="82325">MTSSDQTRAEVIRDYPIANGLDAFRSTHRGLLASLQSTSGAAAANLSCEDIQSAILALSSALLALPASRRLPSGRGYIRKDILHLLVAITCDHFDFDRTKSLLEAALDDNSLDSQIWDLVTAAALESTPPRTITSSLQQTPWKHSTGGFANSSEYRKDIDRVLKRELGPLHVGLPGFHDAFFGGVKGLSQAADIVFQRCTSGDTPLFLEGWNGWPENANQDDVLAWLKEIIPKLTAKADDLDLPPAIRRPLAVPKRPIQGSTSERKLDFGFISDPKADENARCHWSQIQIAGELKSNPSADTTAKAWLDIGRYAREVLASQDTRRFVLAFTLCGPLMRIWVFDRLGGISSERFNINEDGRQFVATILGFIQMSEKDLGHDPTIIKEDTQRYIDIERNGKKERIFIQKVIRRARCLAGRATTCWKAYSDLDPATPLVVKDAWQYPERADEGEMLRYVTEKGVVNVARYYYHATVFVDGTVDDVSTNVRHGLNLFGNVSSPLRRTYSASPTESSLLGPGQNRVHRRLILHDCGKPIYEASSRKTLLMAFEQCLEGYESLLNEGILHRDISINNLLISDDERHAFIIDLDLAIKLPRLAASGAKVRAGTRAFMAIGALLGDEHSFMHDLESFFWVLFWICIHYDGPGKDRGPSEFESWNYEKDDILARSKLGTVACEEFFLRMTAEHFSFYYRPLAALVNTLRRMIFPNNQLWKKDNVELCSILKAALLAGQNDLNIL</sequence>
<dbReference type="VEuPathDB" id="FungiDB:CCM_09132"/>
<dbReference type="SUPFAM" id="SSF56112">
    <property type="entry name" value="Protein kinase-like (PK-like)"/>
    <property type="match status" value="1"/>
</dbReference>
<keyword evidence="11" id="KW-0808">Transferase</keyword>
<dbReference type="OrthoDB" id="4868916at2759"/>
<proteinExistence type="predicted"/>
<dbReference type="InterPro" id="IPR040976">
    <property type="entry name" value="Pkinase_fungal"/>
</dbReference>
<dbReference type="InterPro" id="IPR000719">
    <property type="entry name" value="Prot_kinase_dom"/>
</dbReference>
<evidence type="ECO:0000256" key="4">
    <source>
        <dbReference type="ARBA" id="ARBA00013948"/>
    </source>
</evidence>
<evidence type="ECO:0000256" key="7">
    <source>
        <dbReference type="ARBA" id="ARBA00033194"/>
    </source>
</evidence>
<dbReference type="InterPro" id="IPR011009">
    <property type="entry name" value="Kinase-like_dom_sf"/>
</dbReference>
<evidence type="ECO:0000256" key="2">
    <source>
        <dbReference type="ARBA" id="ARBA00011534"/>
    </source>
</evidence>
<dbReference type="PANTHER" id="PTHR38248">
    <property type="entry name" value="FUNK1 6"/>
    <property type="match status" value="1"/>
</dbReference>
<dbReference type="GO" id="GO:0005524">
    <property type="term" value="F:ATP binding"/>
    <property type="evidence" value="ECO:0007669"/>
    <property type="project" value="InterPro"/>
</dbReference>
<dbReference type="EC" id="2.7.11.1" evidence="3"/>
<evidence type="ECO:0000313" key="12">
    <source>
        <dbReference type="Proteomes" id="UP000323067"/>
    </source>
</evidence>
<organism evidence="11 12">
    <name type="scientific">Cordyceps militaris</name>
    <name type="common">Caterpillar fungus</name>
    <name type="synonym">Clavaria militaris</name>
    <dbReference type="NCBI Taxonomy" id="73501"/>
    <lineage>
        <taxon>Eukaryota</taxon>
        <taxon>Fungi</taxon>
        <taxon>Dikarya</taxon>
        <taxon>Ascomycota</taxon>
        <taxon>Pezizomycotina</taxon>
        <taxon>Sordariomycetes</taxon>
        <taxon>Hypocreomycetidae</taxon>
        <taxon>Hypocreales</taxon>
        <taxon>Cordycipitaceae</taxon>
        <taxon>Cordyceps</taxon>
    </lineage>
</organism>
<dbReference type="Pfam" id="PF17667">
    <property type="entry name" value="Pkinase_fungal"/>
    <property type="match status" value="1"/>
</dbReference>
<evidence type="ECO:0000256" key="9">
    <source>
        <dbReference type="ARBA" id="ARBA00048679"/>
    </source>
</evidence>
<evidence type="ECO:0000259" key="10">
    <source>
        <dbReference type="PROSITE" id="PS50011"/>
    </source>
</evidence>
<protein>
    <recommendedName>
        <fullName evidence="5">EKC/KEOPS complex subunit BUD32</fullName>
        <ecNumber evidence="3">2.7.11.1</ecNumber>
    </recommendedName>
    <alternativeName>
        <fullName evidence="6 7">Atypical Serine/threonine protein kinase BUD32</fullName>
    </alternativeName>
    <alternativeName>
        <fullName evidence="4">EKC/KEOPS complex subunit bud32</fullName>
    </alternativeName>
</protein>
<evidence type="ECO:0000256" key="1">
    <source>
        <dbReference type="ARBA" id="ARBA00003747"/>
    </source>
</evidence>
<dbReference type="PROSITE" id="PS50011">
    <property type="entry name" value="PROTEIN_KINASE_DOM"/>
    <property type="match status" value="1"/>
</dbReference>